<proteinExistence type="predicted"/>
<gene>
    <name evidence="1" type="ORF">IU449_06295</name>
</gene>
<evidence type="ECO:0000313" key="1">
    <source>
        <dbReference type="EMBL" id="MBF6354153.1"/>
    </source>
</evidence>
<dbReference type="Gene3D" id="3.30.70.100">
    <property type="match status" value="1"/>
</dbReference>
<evidence type="ECO:0000313" key="2">
    <source>
        <dbReference type="Proteomes" id="UP000707731"/>
    </source>
</evidence>
<dbReference type="SUPFAM" id="SSF54909">
    <property type="entry name" value="Dimeric alpha+beta barrel"/>
    <property type="match status" value="1"/>
</dbReference>
<organism evidence="1 2">
    <name type="scientific">Nocardia higoensis</name>
    <dbReference type="NCBI Taxonomy" id="228599"/>
    <lineage>
        <taxon>Bacteria</taxon>
        <taxon>Bacillati</taxon>
        <taxon>Actinomycetota</taxon>
        <taxon>Actinomycetes</taxon>
        <taxon>Mycobacteriales</taxon>
        <taxon>Nocardiaceae</taxon>
        <taxon>Nocardia</taxon>
    </lineage>
</organism>
<dbReference type="EMBL" id="JADLQN010000001">
    <property type="protein sequence ID" value="MBF6354153.1"/>
    <property type="molecule type" value="Genomic_DNA"/>
</dbReference>
<comment type="caution">
    <text evidence="1">The sequence shown here is derived from an EMBL/GenBank/DDBJ whole genome shotgun (WGS) entry which is preliminary data.</text>
</comment>
<dbReference type="InterPro" id="IPR011008">
    <property type="entry name" value="Dimeric_a/b-barrel"/>
</dbReference>
<name>A0ABS0D8L7_9NOCA</name>
<sequence length="104" mass="11631">MTDAKMLVFTNAVEGRDEEFNTWYDTDHLADVLAIPGIESCTRYEIQPVPGRGEPTHRYLAVYELSADPDVVLRGFGERSASGKLPLSPTLDLASMSMQVWRAR</sequence>
<keyword evidence="2" id="KW-1185">Reference proteome</keyword>
<dbReference type="RefSeq" id="WP_195000957.1">
    <property type="nucleotide sequence ID" value="NZ_JADLQN010000001.1"/>
</dbReference>
<protein>
    <submittedName>
        <fullName evidence="1">Uncharacterized protein</fullName>
    </submittedName>
</protein>
<dbReference type="Proteomes" id="UP000707731">
    <property type="component" value="Unassembled WGS sequence"/>
</dbReference>
<reference evidence="1 2" key="1">
    <citation type="submission" date="2020-10" db="EMBL/GenBank/DDBJ databases">
        <title>Identification of Nocardia species via Next-generation sequencing and recognition of intraspecies genetic diversity.</title>
        <authorList>
            <person name="Li P."/>
            <person name="Li P."/>
            <person name="Lu B."/>
        </authorList>
    </citation>
    <scope>NUCLEOTIDE SEQUENCE [LARGE SCALE GENOMIC DNA]</scope>
    <source>
        <strain evidence="1 2">BJ06-0143</strain>
    </source>
</reference>
<accession>A0ABS0D8L7</accession>